<dbReference type="STRING" id="66420.A0A194PDR8"/>
<accession>A0A194PDR8</accession>
<name>A0A194PDR8_PAPXU</name>
<dbReference type="EMBL" id="KQ459606">
    <property type="protein sequence ID" value="KPI91163.1"/>
    <property type="molecule type" value="Genomic_DNA"/>
</dbReference>
<evidence type="ECO:0000313" key="2">
    <source>
        <dbReference type="Proteomes" id="UP000053268"/>
    </source>
</evidence>
<proteinExistence type="predicted"/>
<organism evidence="1 2">
    <name type="scientific">Papilio xuthus</name>
    <name type="common">Asian swallowtail butterfly</name>
    <dbReference type="NCBI Taxonomy" id="66420"/>
    <lineage>
        <taxon>Eukaryota</taxon>
        <taxon>Metazoa</taxon>
        <taxon>Ecdysozoa</taxon>
        <taxon>Arthropoda</taxon>
        <taxon>Hexapoda</taxon>
        <taxon>Insecta</taxon>
        <taxon>Pterygota</taxon>
        <taxon>Neoptera</taxon>
        <taxon>Endopterygota</taxon>
        <taxon>Lepidoptera</taxon>
        <taxon>Glossata</taxon>
        <taxon>Ditrysia</taxon>
        <taxon>Papilionoidea</taxon>
        <taxon>Papilionidae</taxon>
        <taxon>Papilioninae</taxon>
        <taxon>Papilio</taxon>
    </lineage>
</organism>
<evidence type="ECO:0000313" key="1">
    <source>
        <dbReference type="EMBL" id="KPI91163.1"/>
    </source>
</evidence>
<sequence length="212" mass="23887">MNDSMAQGNWEWYKEVVRSWLEDPLVEQFGGLNMTSLKMDQAYMTGVSDRNVSIYSVSDDCFRCPFELQKTLEAGVPGTFVVSTSRRATWRVYEDVREQYMSAANASGLICQLRPDLGEFGVYTLNATGDGCDVRTDKDPVNIYLRESFLFAHPVINPGHITMWYKDKRRRVGGASLGPNPLLRRSADEHLPLVHAHATDLALQSVLTVHLV</sequence>
<protein>
    <submittedName>
        <fullName evidence="1">Uncharacterized protein</fullName>
    </submittedName>
</protein>
<dbReference type="AlphaFoldDB" id="A0A194PDR8"/>
<gene>
    <name evidence="1" type="ORF">RR46_14667</name>
</gene>
<dbReference type="Proteomes" id="UP000053268">
    <property type="component" value="Unassembled WGS sequence"/>
</dbReference>
<reference evidence="1 2" key="1">
    <citation type="journal article" date="2015" name="Nat. Commun.">
        <title>Outbred genome sequencing and CRISPR/Cas9 gene editing in butterflies.</title>
        <authorList>
            <person name="Li X."/>
            <person name="Fan D."/>
            <person name="Zhang W."/>
            <person name="Liu G."/>
            <person name="Zhang L."/>
            <person name="Zhao L."/>
            <person name="Fang X."/>
            <person name="Chen L."/>
            <person name="Dong Y."/>
            <person name="Chen Y."/>
            <person name="Ding Y."/>
            <person name="Zhao R."/>
            <person name="Feng M."/>
            <person name="Zhu Y."/>
            <person name="Feng Y."/>
            <person name="Jiang X."/>
            <person name="Zhu D."/>
            <person name="Xiang H."/>
            <person name="Feng X."/>
            <person name="Li S."/>
            <person name="Wang J."/>
            <person name="Zhang G."/>
            <person name="Kronforst M.R."/>
            <person name="Wang W."/>
        </authorList>
    </citation>
    <scope>NUCLEOTIDE SEQUENCE [LARGE SCALE GENOMIC DNA]</scope>
    <source>
        <strain evidence="1">Ya'a_city_454_Px</strain>
        <tissue evidence="1">Whole body</tissue>
    </source>
</reference>
<keyword evidence="2" id="KW-1185">Reference proteome</keyword>